<reference evidence="4 5" key="1">
    <citation type="submission" date="2014-05" db="EMBL/GenBank/DDBJ databases">
        <title>De novo Genome Sequence of Spirocheata sp.</title>
        <authorList>
            <person name="Shivani Y."/>
            <person name="Subhash Y."/>
            <person name="Tushar L."/>
            <person name="Sasikala C."/>
            <person name="Ramana C.V."/>
        </authorList>
    </citation>
    <scope>NUCLEOTIDE SEQUENCE [LARGE SCALE GENOMIC DNA]</scope>
    <source>
        <strain evidence="4 5">JC230</strain>
    </source>
</reference>
<evidence type="ECO:0000259" key="3">
    <source>
        <dbReference type="Pfam" id="PF07687"/>
    </source>
</evidence>
<sequence>MDFGTEIRRKAAELAAKAVARRRHMHQNPELSFQEQRTSAWIMSQLQEMGIPAQPGIGGNGIRAVIHGEKPGPVIALRADFDALPITELNEIPFKSCNPGVMHACGHDAHTAILLTAGEILWSLRRDLGGTVVLIFQPGEEKTPGGAQGMIAQGVLENPDVQRILGEHINPSLEAGTVGFRPGLMMASADELYLTVKGRGGHAASPHMVVDPISIASQIIVGLQQVVSRNANPEIPSVLSFGRILGDGAMNVIPDQVVIAGTFRTVDETWRADALERIQTMAVQTARAMGADCEVHIDHGYPVVHNDEALTRRARAAAEEYLGPEHVVDLPLVMWAEDFAYFGRRVPGCFYNLGVANTQKGWNSPLHSPTLMIDERALETGAGLMAFLAVQELRDAHESQ</sequence>
<feature type="binding site" evidence="2">
    <location>
        <position position="168"/>
    </location>
    <ligand>
        <name>Mn(2+)</name>
        <dbReference type="ChEBI" id="CHEBI:29035"/>
        <label>2</label>
    </ligand>
</feature>
<dbReference type="STRING" id="1480694.DC28_04105"/>
<dbReference type="InterPro" id="IPR011650">
    <property type="entry name" value="Peptidase_M20_dimer"/>
</dbReference>
<dbReference type="eggNOG" id="COG1473">
    <property type="taxonomic scope" value="Bacteria"/>
</dbReference>
<keyword evidence="1 4" id="KW-0378">Hydrolase</keyword>
<dbReference type="AlphaFoldDB" id="A0A098R0S3"/>
<dbReference type="PANTHER" id="PTHR11014:SF63">
    <property type="entry name" value="METALLOPEPTIDASE, PUTATIVE (AFU_ORTHOLOGUE AFUA_6G09600)-RELATED"/>
    <property type="match status" value="1"/>
</dbReference>
<dbReference type="Proteomes" id="UP000029692">
    <property type="component" value="Unassembled WGS sequence"/>
</dbReference>
<dbReference type="EMBL" id="JNUP01000031">
    <property type="protein sequence ID" value="KGE73321.1"/>
    <property type="molecule type" value="Genomic_DNA"/>
</dbReference>
<dbReference type="FunFam" id="3.30.70.360:FF:000001">
    <property type="entry name" value="N-acetyldiaminopimelate deacetylase"/>
    <property type="match status" value="1"/>
</dbReference>
<dbReference type="PANTHER" id="PTHR11014">
    <property type="entry name" value="PEPTIDASE M20 FAMILY MEMBER"/>
    <property type="match status" value="1"/>
</dbReference>
<keyword evidence="2" id="KW-0464">Manganese</keyword>
<protein>
    <submittedName>
        <fullName evidence="4">N-acyl-L-amino acid amidohydrolase</fullName>
    </submittedName>
</protein>
<dbReference type="GO" id="GO:0050118">
    <property type="term" value="F:N-acetyldiaminopimelate deacetylase activity"/>
    <property type="evidence" value="ECO:0007669"/>
    <property type="project" value="UniProtKB-ARBA"/>
</dbReference>
<feature type="binding site" evidence="2">
    <location>
        <position position="141"/>
    </location>
    <ligand>
        <name>Mn(2+)</name>
        <dbReference type="ChEBI" id="CHEBI:29035"/>
        <label>2</label>
    </ligand>
</feature>
<feature type="binding site" evidence="2">
    <location>
        <position position="107"/>
    </location>
    <ligand>
        <name>Mn(2+)</name>
        <dbReference type="ChEBI" id="CHEBI:29035"/>
        <label>2</label>
    </ligand>
</feature>
<dbReference type="Gene3D" id="3.40.630.10">
    <property type="entry name" value="Zn peptidases"/>
    <property type="match status" value="1"/>
</dbReference>
<evidence type="ECO:0000256" key="1">
    <source>
        <dbReference type="ARBA" id="ARBA00022801"/>
    </source>
</evidence>
<dbReference type="SUPFAM" id="SSF55031">
    <property type="entry name" value="Bacterial exopeptidase dimerisation domain"/>
    <property type="match status" value="1"/>
</dbReference>
<evidence type="ECO:0000313" key="4">
    <source>
        <dbReference type="EMBL" id="KGE73321.1"/>
    </source>
</evidence>
<accession>A0A098R0S3</accession>
<gene>
    <name evidence="4" type="ORF">DC28_04105</name>
</gene>
<feature type="binding site" evidence="2">
    <location>
        <position position="105"/>
    </location>
    <ligand>
        <name>Mn(2+)</name>
        <dbReference type="ChEBI" id="CHEBI:29035"/>
        <label>2</label>
    </ligand>
</feature>
<organism evidence="4 5">
    <name type="scientific">Spirochaeta lutea</name>
    <dbReference type="NCBI Taxonomy" id="1480694"/>
    <lineage>
        <taxon>Bacteria</taxon>
        <taxon>Pseudomonadati</taxon>
        <taxon>Spirochaetota</taxon>
        <taxon>Spirochaetia</taxon>
        <taxon>Spirochaetales</taxon>
        <taxon>Spirochaetaceae</taxon>
        <taxon>Spirochaeta</taxon>
    </lineage>
</organism>
<feature type="binding site" evidence="2">
    <location>
        <position position="367"/>
    </location>
    <ligand>
        <name>Mn(2+)</name>
        <dbReference type="ChEBI" id="CHEBI:29035"/>
        <label>2</label>
    </ligand>
</feature>
<evidence type="ECO:0000313" key="5">
    <source>
        <dbReference type="Proteomes" id="UP000029692"/>
    </source>
</evidence>
<name>A0A098R0S3_9SPIO</name>
<dbReference type="GO" id="GO:0046872">
    <property type="term" value="F:metal ion binding"/>
    <property type="evidence" value="ECO:0007669"/>
    <property type="project" value="UniProtKB-KW"/>
</dbReference>
<dbReference type="Pfam" id="PF07687">
    <property type="entry name" value="M20_dimer"/>
    <property type="match status" value="1"/>
</dbReference>
<comment type="caution">
    <text evidence="4">The sequence shown here is derived from an EMBL/GenBank/DDBJ whole genome shotgun (WGS) entry which is preliminary data.</text>
</comment>
<dbReference type="RefSeq" id="WP_037546310.1">
    <property type="nucleotide sequence ID" value="NZ_JNUP01000031.1"/>
</dbReference>
<feature type="domain" description="Peptidase M20 dimerisation" evidence="3">
    <location>
        <begin position="193"/>
        <end position="285"/>
    </location>
</feature>
<dbReference type="GO" id="GO:0019877">
    <property type="term" value="P:diaminopimelate biosynthetic process"/>
    <property type="evidence" value="ECO:0007669"/>
    <property type="project" value="UniProtKB-ARBA"/>
</dbReference>
<dbReference type="PIRSF" id="PIRSF005962">
    <property type="entry name" value="Pept_M20D_amidohydro"/>
    <property type="match status" value="1"/>
</dbReference>
<dbReference type="InterPro" id="IPR017439">
    <property type="entry name" value="Amidohydrolase"/>
</dbReference>
<dbReference type="OrthoDB" id="9776731at2"/>
<keyword evidence="5" id="KW-1185">Reference proteome</keyword>
<dbReference type="InterPro" id="IPR036264">
    <property type="entry name" value="Bact_exopeptidase_dim_dom"/>
</dbReference>
<dbReference type="Pfam" id="PF01546">
    <property type="entry name" value="Peptidase_M20"/>
    <property type="match status" value="1"/>
</dbReference>
<dbReference type="InterPro" id="IPR002933">
    <property type="entry name" value="Peptidase_M20"/>
</dbReference>
<keyword evidence="2" id="KW-0479">Metal-binding</keyword>
<dbReference type="NCBIfam" id="TIGR01891">
    <property type="entry name" value="amidohydrolases"/>
    <property type="match status" value="1"/>
</dbReference>
<dbReference type="Gene3D" id="3.30.70.360">
    <property type="match status" value="1"/>
</dbReference>
<evidence type="ECO:0000256" key="2">
    <source>
        <dbReference type="PIRSR" id="PIRSR005962-1"/>
    </source>
</evidence>
<dbReference type="CDD" id="cd03886">
    <property type="entry name" value="M20_Acy1"/>
    <property type="match status" value="1"/>
</dbReference>
<comment type="cofactor">
    <cofactor evidence="2">
        <name>Mn(2+)</name>
        <dbReference type="ChEBI" id="CHEBI:29035"/>
    </cofactor>
    <text evidence="2">The Mn(2+) ion enhances activity.</text>
</comment>
<dbReference type="SUPFAM" id="SSF53187">
    <property type="entry name" value="Zn-dependent exopeptidases"/>
    <property type="match status" value="1"/>
</dbReference>
<proteinExistence type="predicted"/>